<accession>A0AAP2GMA4</accession>
<dbReference type="EMBL" id="JAHESF010000005">
    <property type="protein sequence ID" value="MBT1696728.1"/>
    <property type="molecule type" value="Genomic_DNA"/>
</dbReference>
<protein>
    <submittedName>
        <fullName evidence="1">Uncharacterized protein</fullName>
    </submittedName>
</protein>
<organism evidence="1 2">
    <name type="scientific">Chryseosolibacter histidini</name>
    <dbReference type="NCBI Taxonomy" id="2782349"/>
    <lineage>
        <taxon>Bacteria</taxon>
        <taxon>Pseudomonadati</taxon>
        <taxon>Bacteroidota</taxon>
        <taxon>Cytophagia</taxon>
        <taxon>Cytophagales</taxon>
        <taxon>Chryseotaleaceae</taxon>
        <taxon>Chryseosolibacter</taxon>
    </lineage>
</organism>
<dbReference type="Proteomes" id="UP001319200">
    <property type="component" value="Unassembled WGS sequence"/>
</dbReference>
<comment type="caution">
    <text evidence="1">The sequence shown here is derived from an EMBL/GenBank/DDBJ whole genome shotgun (WGS) entry which is preliminary data.</text>
</comment>
<reference evidence="1 2" key="1">
    <citation type="submission" date="2021-05" db="EMBL/GenBank/DDBJ databases">
        <title>A Polyphasic approach of four new species of the genus Ohtaekwangia: Ohtaekwangia histidinii sp. nov., Ohtaekwangia cretensis sp. nov., Ohtaekwangia indiensis sp. nov., Ohtaekwangia reichenbachii sp. nov. from diverse environment.</title>
        <authorList>
            <person name="Octaviana S."/>
        </authorList>
    </citation>
    <scope>NUCLEOTIDE SEQUENCE [LARGE SCALE GENOMIC DNA]</scope>
    <source>
        <strain evidence="1 2">PWU4</strain>
    </source>
</reference>
<evidence type="ECO:0000313" key="2">
    <source>
        <dbReference type="Proteomes" id="UP001319200"/>
    </source>
</evidence>
<evidence type="ECO:0000313" key="1">
    <source>
        <dbReference type="EMBL" id="MBT1696728.1"/>
    </source>
</evidence>
<proteinExistence type="predicted"/>
<keyword evidence="2" id="KW-1185">Reference proteome</keyword>
<name>A0AAP2GMA4_9BACT</name>
<dbReference type="AlphaFoldDB" id="A0AAP2GMA4"/>
<dbReference type="RefSeq" id="WP_254162116.1">
    <property type="nucleotide sequence ID" value="NZ_JAHESF010000005.1"/>
</dbReference>
<sequence>MKKETGAISLKLKYQIFLKNIFTSLLPPADTWQMACAALATCSGRIKLGKAVMELEEDVMDEFLE</sequence>
<gene>
    <name evidence="1" type="ORF">KK083_07575</name>
</gene>